<dbReference type="EC" id="2.5.1.3" evidence="9"/>
<feature type="binding site" evidence="9">
    <location>
        <begin position="190"/>
        <end position="191"/>
    </location>
    <ligand>
        <name>2-[(2R,5Z)-2-carboxy-4-methylthiazol-5(2H)-ylidene]ethyl phosphate</name>
        <dbReference type="ChEBI" id="CHEBI:62899"/>
    </ligand>
</feature>
<sequence>MPLDWRANFRGIYGLTAEAHSRGRSNIDVVRQMIAGGIKTIQYREKDKPLGQQYAECLAIRQLTRDAGVTLIINDYIELARLVDADGVHIGQDDLPIEAVRQLLGPGKIIGLSTHSLEQASDAMARGADYIGVGPIYATQTKKDVCAPVGLAYLDDAVRHVTIPFVAIGGIKEHNIAEVAGRGASSIAMVTEIVGADDITAQVYRLRQKAFPVA</sequence>
<dbReference type="InterPro" id="IPR022998">
    <property type="entry name" value="ThiamineP_synth_TenI"/>
</dbReference>
<evidence type="ECO:0000256" key="6">
    <source>
        <dbReference type="ARBA" id="ARBA00047334"/>
    </source>
</evidence>
<evidence type="ECO:0000256" key="2">
    <source>
        <dbReference type="ARBA" id="ARBA00022679"/>
    </source>
</evidence>
<dbReference type="OrthoDB" id="9812206at2"/>
<dbReference type="GO" id="GO:0009229">
    <property type="term" value="P:thiamine diphosphate biosynthetic process"/>
    <property type="evidence" value="ECO:0007669"/>
    <property type="project" value="UniProtKB-UniRule"/>
</dbReference>
<comment type="catalytic activity">
    <reaction evidence="6 9 10">
        <text>4-methyl-5-(2-phosphooxyethyl)-thiazole + 4-amino-2-methyl-5-(diphosphooxymethyl)pyrimidine + H(+) = thiamine phosphate + diphosphate</text>
        <dbReference type="Rhea" id="RHEA:22328"/>
        <dbReference type="ChEBI" id="CHEBI:15378"/>
        <dbReference type="ChEBI" id="CHEBI:33019"/>
        <dbReference type="ChEBI" id="CHEBI:37575"/>
        <dbReference type="ChEBI" id="CHEBI:57841"/>
        <dbReference type="ChEBI" id="CHEBI:58296"/>
        <dbReference type="EC" id="2.5.1.3"/>
    </reaction>
</comment>
<dbReference type="CDD" id="cd00564">
    <property type="entry name" value="TMP_TenI"/>
    <property type="match status" value="1"/>
</dbReference>
<organism evidence="13 14">
    <name type="scientific">Heliophilum fasciatum</name>
    <dbReference type="NCBI Taxonomy" id="35700"/>
    <lineage>
        <taxon>Bacteria</taxon>
        <taxon>Bacillati</taxon>
        <taxon>Bacillota</taxon>
        <taxon>Clostridia</taxon>
        <taxon>Eubacteriales</taxon>
        <taxon>Heliobacteriaceae</taxon>
        <taxon>Heliophilum</taxon>
    </lineage>
</organism>
<evidence type="ECO:0000256" key="10">
    <source>
        <dbReference type="RuleBase" id="RU003826"/>
    </source>
</evidence>
<dbReference type="AlphaFoldDB" id="A0A4R2RMH0"/>
<evidence type="ECO:0000259" key="12">
    <source>
        <dbReference type="Pfam" id="PF02581"/>
    </source>
</evidence>
<feature type="binding site" evidence="9">
    <location>
        <position position="74"/>
    </location>
    <ligand>
        <name>4-amino-2-methyl-5-(diphosphooxymethyl)pyrimidine</name>
        <dbReference type="ChEBI" id="CHEBI:57841"/>
    </ligand>
</feature>
<evidence type="ECO:0000256" key="1">
    <source>
        <dbReference type="ARBA" id="ARBA00005165"/>
    </source>
</evidence>
<feature type="binding site" evidence="9">
    <location>
        <begin position="139"/>
        <end position="141"/>
    </location>
    <ligand>
        <name>2-[(2R,5Z)-2-carboxy-4-methylthiazol-5(2H)-ylidene]ethyl phosphate</name>
        <dbReference type="ChEBI" id="CHEBI:62899"/>
    </ligand>
</feature>
<evidence type="ECO:0000313" key="14">
    <source>
        <dbReference type="Proteomes" id="UP000294813"/>
    </source>
</evidence>
<feature type="binding site" evidence="9">
    <location>
        <begin position="42"/>
        <end position="46"/>
    </location>
    <ligand>
        <name>4-amino-2-methyl-5-(diphosphooxymethyl)pyrimidine</name>
        <dbReference type="ChEBI" id="CHEBI:57841"/>
    </ligand>
</feature>
<feature type="binding site" evidence="9">
    <location>
        <position position="94"/>
    </location>
    <ligand>
        <name>Mg(2+)</name>
        <dbReference type="ChEBI" id="CHEBI:18420"/>
    </ligand>
</feature>
<feature type="domain" description="Thiamine phosphate synthase/TenI" evidence="12">
    <location>
        <begin position="14"/>
        <end position="193"/>
    </location>
</feature>
<keyword evidence="3 9" id="KW-0479">Metal-binding</keyword>
<dbReference type="RefSeq" id="WP_131918597.1">
    <property type="nucleotide sequence ID" value="NZ_JAOQNU010000006.1"/>
</dbReference>
<dbReference type="NCBIfam" id="TIGR00693">
    <property type="entry name" value="thiE"/>
    <property type="match status" value="1"/>
</dbReference>
<dbReference type="Gene3D" id="3.20.20.70">
    <property type="entry name" value="Aldolase class I"/>
    <property type="match status" value="1"/>
</dbReference>
<keyword evidence="14" id="KW-1185">Reference proteome</keyword>
<keyword evidence="5 9" id="KW-0784">Thiamine biosynthesis</keyword>
<feature type="binding site" evidence="9">
    <location>
        <position position="170"/>
    </location>
    <ligand>
        <name>2-[(2R,5Z)-2-carboxy-4-methylthiazol-5(2H)-ylidene]ethyl phosphate</name>
        <dbReference type="ChEBI" id="CHEBI:62899"/>
    </ligand>
</feature>
<accession>A0A4R2RMH0</accession>
<protein>
    <recommendedName>
        <fullName evidence="9">Thiamine-phosphate synthase</fullName>
        <shortName evidence="9">TP synthase</shortName>
        <shortName evidence="9">TPS</shortName>
        <ecNumber evidence="9">2.5.1.3</ecNumber>
    </recommendedName>
    <alternativeName>
        <fullName evidence="9">Thiamine-phosphate pyrophosphorylase</fullName>
        <shortName evidence="9">TMP pyrophosphorylase</shortName>
        <shortName evidence="9">TMP-PPase</shortName>
    </alternativeName>
</protein>
<dbReference type="PANTHER" id="PTHR20857:SF15">
    <property type="entry name" value="THIAMINE-PHOSPHATE SYNTHASE"/>
    <property type="match status" value="1"/>
</dbReference>
<comment type="similarity">
    <text evidence="9 10">Belongs to the thiamine-phosphate synthase family.</text>
</comment>
<reference evidence="13 14" key="1">
    <citation type="submission" date="2019-03" db="EMBL/GenBank/DDBJ databases">
        <title>Genomic Encyclopedia of Type Strains, Phase IV (KMG-IV): sequencing the most valuable type-strain genomes for metagenomic binning, comparative biology and taxonomic classification.</title>
        <authorList>
            <person name="Goeker M."/>
        </authorList>
    </citation>
    <scope>NUCLEOTIDE SEQUENCE [LARGE SCALE GENOMIC DNA]</scope>
    <source>
        <strain evidence="13 14">DSM 11170</strain>
    </source>
</reference>
<dbReference type="PANTHER" id="PTHR20857">
    <property type="entry name" value="THIAMINE-PHOSPHATE PYROPHOSPHORYLASE"/>
    <property type="match status" value="1"/>
</dbReference>
<dbReference type="SUPFAM" id="SSF51391">
    <property type="entry name" value="Thiamin phosphate synthase"/>
    <property type="match status" value="1"/>
</dbReference>
<gene>
    <name evidence="9" type="primary">thiE</name>
    <name evidence="13" type="ORF">EDD73_10663</name>
</gene>
<evidence type="ECO:0000256" key="5">
    <source>
        <dbReference type="ARBA" id="ARBA00022977"/>
    </source>
</evidence>
<evidence type="ECO:0000256" key="8">
    <source>
        <dbReference type="ARBA" id="ARBA00047883"/>
    </source>
</evidence>
<evidence type="ECO:0000256" key="9">
    <source>
        <dbReference type="HAMAP-Rule" id="MF_00097"/>
    </source>
</evidence>
<dbReference type="GO" id="GO:0005737">
    <property type="term" value="C:cytoplasm"/>
    <property type="evidence" value="ECO:0007669"/>
    <property type="project" value="TreeGrafter"/>
</dbReference>
<evidence type="ECO:0000313" key="13">
    <source>
        <dbReference type="EMBL" id="TCP65180.1"/>
    </source>
</evidence>
<name>A0A4R2RMH0_9FIRM</name>
<comment type="catalytic activity">
    <reaction evidence="8 9 10">
        <text>2-[(2R,5Z)-2-carboxy-4-methylthiazol-5(2H)-ylidene]ethyl phosphate + 4-amino-2-methyl-5-(diphosphooxymethyl)pyrimidine + 2 H(+) = thiamine phosphate + CO2 + diphosphate</text>
        <dbReference type="Rhea" id="RHEA:47844"/>
        <dbReference type="ChEBI" id="CHEBI:15378"/>
        <dbReference type="ChEBI" id="CHEBI:16526"/>
        <dbReference type="ChEBI" id="CHEBI:33019"/>
        <dbReference type="ChEBI" id="CHEBI:37575"/>
        <dbReference type="ChEBI" id="CHEBI:57841"/>
        <dbReference type="ChEBI" id="CHEBI:62899"/>
        <dbReference type="EC" id="2.5.1.3"/>
    </reaction>
</comment>
<comment type="caution">
    <text evidence="13">The sequence shown here is derived from an EMBL/GenBank/DDBJ whole genome shotgun (WGS) entry which is preliminary data.</text>
</comment>
<keyword evidence="4 9" id="KW-0460">Magnesium</keyword>
<comment type="function">
    <text evidence="9">Condenses 4-methyl-5-(beta-hydroxyethyl)thiazole monophosphate (THZ-P) and 2-methyl-4-amino-5-hydroxymethyl pyrimidine pyrophosphate (HMP-PP) to form thiamine monophosphate (TMP).</text>
</comment>
<dbReference type="Pfam" id="PF02581">
    <property type="entry name" value="TMP-TENI"/>
    <property type="match status" value="1"/>
</dbReference>
<feature type="binding site" evidence="9">
    <location>
        <position position="75"/>
    </location>
    <ligand>
        <name>Mg(2+)</name>
        <dbReference type="ChEBI" id="CHEBI:18420"/>
    </ligand>
</feature>
<dbReference type="FunFam" id="3.20.20.70:FF:000096">
    <property type="entry name" value="Thiamine-phosphate synthase"/>
    <property type="match status" value="1"/>
</dbReference>
<dbReference type="UniPathway" id="UPA00060">
    <property type="reaction ID" value="UER00141"/>
</dbReference>
<evidence type="ECO:0000256" key="4">
    <source>
        <dbReference type="ARBA" id="ARBA00022842"/>
    </source>
</evidence>
<dbReference type="Proteomes" id="UP000294813">
    <property type="component" value="Unassembled WGS sequence"/>
</dbReference>
<dbReference type="HAMAP" id="MF_00097">
    <property type="entry name" value="TMP_synthase"/>
    <property type="match status" value="1"/>
</dbReference>
<dbReference type="EMBL" id="SLXT01000006">
    <property type="protein sequence ID" value="TCP65180.1"/>
    <property type="molecule type" value="Genomic_DNA"/>
</dbReference>
<dbReference type="InterPro" id="IPR034291">
    <property type="entry name" value="TMP_synthase"/>
</dbReference>
<evidence type="ECO:0000256" key="11">
    <source>
        <dbReference type="RuleBase" id="RU004253"/>
    </source>
</evidence>
<evidence type="ECO:0000256" key="3">
    <source>
        <dbReference type="ARBA" id="ARBA00022723"/>
    </source>
</evidence>
<feature type="binding site" evidence="9">
    <location>
        <position position="113"/>
    </location>
    <ligand>
        <name>4-amino-2-methyl-5-(diphosphooxymethyl)pyrimidine</name>
        <dbReference type="ChEBI" id="CHEBI:57841"/>
    </ligand>
</feature>
<dbReference type="GO" id="GO:0004789">
    <property type="term" value="F:thiamine-phosphate diphosphorylase activity"/>
    <property type="evidence" value="ECO:0007669"/>
    <property type="project" value="UniProtKB-UniRule"/>
</dbReference>
<feature type="binding site" evidence="9">
    <location>
        <position position="142"/>
    </location>
    <ligand>
        <name>4-amino-2-methyl-5-(diphosphooxymethyl)pyrimidine</name>
        <dbReference type="ChEBI" id="CHEBI:57841"/>
    </ligand>
</feature>
<dbReference type="GO" id="GO:0009228">
    <property type="term" value="P:thiamine biosynthetic process"/>
    <property type="evidence" value="ECO:0007669"/>
    <property type="project" value="UniProtKB-KW"/>
</dbReference>
<proteinExistence type="inferred from homology"/>
<dbReference type="InterPro" id="IPR013785">
    <property type="entry name" value="Aldolase_TIM"/>
</dbReference>
<comment type="cofactor">
    <cofactor evidence="9">
        <name>Mg(2+)</name>
        <dbReference type="ChEBI" id="CHEBI:18420"/>
    </cofactor>
    <text evidence="9">Binds 1 Mg(2+) ion per subunit.</text>
</comment>
<evidence type="ECO:0000256" key="7">
    <source>
        <dbReference type="ARBA" id="ARBA00047851"/>
    </source>
</evidence>
<keyword evidence="2 9" id="KW-0808">Transferase</keyword>
<dbReference type="GO" id="GO:0000287">
    <property type="term" value="F:magnesium ion binding"/>
    <property type="evidence" value="ECO:0007669"/>
    <property type="project" value="UniProtKB-UniRule"/>
</dbReference>
<dbReference type="InterPro" id="IPR036206">
    <property type="entry name" value="ThiamineP_synth_sf"/>
</dbReference>
<comment type="pathway">
    <text evidence="1 9 11">Cofactor biosynthesis; thiamine diphosphate biosynthesis; thiamine phosphate from 4-amino-2-methyl-5-diphosphomethylpyrimidine and 4-methyl-5-(2-phosphoethyl)-thiazole: step 1/1.</text>
</comment>
<comment type="catalytic activity">
    <reaction evidence="7 9 10">
        <text>2-(2-carboxy-4-methylthiazol-5-yl)ethyl phosphate + 4-amino-2-methyl-5-(diphosphooxymethyl)pyrimidine + 2 H(+) = thiamine phosphate + CO2 + diphosphate</text>
        <dbReference type="Rhea" id="RHEA:47848"/>
        <dbReference type="ChEBI" id="CHEBI:15378"/>
        <dbReference type="ChEBI" id="CHEBI:16526"/>
        <dbReference type="ChEBI" id="CHEBI:33019"/>
        <dbReference type="ChEBI" id="CHEBI:37575"/>
        <dbReference type="ChEBI" id="CHEBI:57841"/>
        <dbReference type="ChEBI" id="CHEBI:62890"/>
        <dbReference type="EC" id="2.5.1.3"/>
    </reaction>
</comment>